<evidence type="ECO:0000259" key="1">
    <source>
        <dbReference type="Pfam" id="PF01548"/>
    </source>
</evidence>
<dbReference type="OrthoDB" id="9795150at2"/>
<evidence type="ECO:0000313" key="3">
    <source>
        <dbReference type="Proteomes" id="UP000321306"/>
    </source>
</evidence>
<gene>
    <name evidence="2" type="ORF">DC3_52970</name>
</gene>
<dbReference type="GO" id="GO:0006313">
    <property type="term" value="P:DNA transposition"/>
    <property type="evidence" value="ECO:0007669"/>
    <property type="project" value="InterPro"/>
</dbReference>
<dbReference type="GO" id="GO:0004803">
    <property type="term" value="F:transposase activity"/>
    <property type="evidence" value="ECO:0007669"/>
    <property type="project" value="InterPro"/>
</dbReference>
<dbReference type="InterPro" id="IPR002525">
    <property type="entry name" value="Transp_IS110-like_N"/>
</dbReference>
<protein>
    <recommendedName>
        <fullName evidence="1">Transposase IS110-like N-terminal domain-containing protein</fullName>
    </recommendedName>
</protein>
<organism evidence="2 3">
    <name type="scientific">Deinococcus cellulosilyticus (strain DSM 18568 / NBRC 106333 / KACC 11606 / 5516J-15)</name>
    <dbReference type="NCBI Taxonomy" id="1223518"/>
    <lineage>
        <taxon>Bacteria</taxon>
        <taxon>Thermotogati</taxon>
        <taxon>Deinococcota</taxon>
        <taxon>Deinococci</taxon>
        <taxon>Deinococcales</taxon>
        <taxon>Deinococcaceae</taxon>
        <taxon>Deinococcus</taxon>
    </lineage>
</organism>
<sequence>MTETCYVGIDVSKRLLDVAIRPSGEIFQAPNTPEGIQTILQKLQDHPQQLVVLEATGGLEMPLLIALLDHQIPAVQVNPRQVKDFSRAYGRKAKTDVLDAMLLALFAEAMKPEVRPLPDATTRQLNDLVVRRRQVSEMMVQENNRAKISHNPRIKTHIHEVLRFLKEQLHLLEEELADLLEQTPIWKAKREMLLSMPGIGKVTAWTLLTSLPELGTLLV</sequence>
<dbReference type="AlphaFoldDB" id="A0A511NA08"/>
<dbReference type="PANTHER" id="PTHR33055">
    <property type="entry name" value="TRANSPOSASE FOR INSERTION SEQUENCE ELEMENT IS1111A"/>
    <property type="match status" value="1"/>
</dbReference>
<proteinExistence type="predicted"/>
<evidence type="ECO:0000313" key="2">
    <source>
        <dbReference type="EMBL" id="GEM49662.1"/>
    </source>
</evidence>
<dbReference type="PANTHER" id="PTHR33055:SF13">
    <property type="entry name" value="TRANSPOSASE"/>
    <property type="match status" value="1"/>
</dbReference>
<dbReference type="InterPro" id="IPR047650">
    <property type="entry name" value="Transpos_IS110"/>
</dbReference>
<accession>A0A511NA08</accession>
<reference evidence="2 3" key="1">
    <citation type="submission" date="2019-07" db="EMBL/GenBank/DDBJ databases">
        <title>Whole genome shotgun sequence of Deinococcus cellulosilyticus NBRC 106333.</title>
        <authorList>
            <person name="Hosoyama A."/>
            <person name="Uohara A."/>
            <person name="Ohji S."/>
            <person name="Ichikawa N."/>
        </authorList>
    </citation>
    <scope>NUCLEOTIDE SEQUENCE [LARGE SCALE GENOMIC DNA]</scope>
    <source>
        <strain evidence="2 3">NBRC 106333</strain>
    </source>
</reference>
<dbReference type="Pfam" id="PF01548">
    <property type="entry name" value="DEDD_Tnp_IS110"/>
    <property type="match status" value="1"/>
</dbReference>
<comment type="caution">
    <text evidence="2">The sequence shown here is derived from an EMBL/GenBank/DDBJ whole genome shotgun (WGS) entry which is preliminary data.</text>
</comment>
<dbReference type="EMBL" id="BJXB01000039">
    <property type="protein sequence ID" value="GEM49662.1"/>
    <property type="molecule type" value="Genomic_DNA"/>
</dbReference>
<dbReference type="Proteomes" id="UP000321306">
    <property type="component" value="Unassembled WGS sequence"/>
</dbReference>
<dbReference type="RefSeq" id="WP_146890618.1">
    <property type="nucleotide sequence ID" value="NZ_BJXB01000039.1"/>
</dbReference>
<feature type="domain" description="Transposase IS110-like N-terminal" evidence="1">
    <location>
        <begin position="7"/>
        <end position="146"/>
    </location>
</feature>
<name>A0A511NA08_DEIC1</name>
<dbReference type="GO" id="GO:0003677">
    <property type="term" value="F:DNA binding"/>
    <property type="evidence" value="ECO:0007669"/>
    <property type="project" value="InterPro"/>
</dbReference>
<keyword evidence="3" id="KW-1185">Reference proteome</keyword>